<dbReference type="AlphaFoldDB" id="A0A0B7FT51"/>
<dbReference type="Gene3D" id="2.60.40.1210">
    <property type="entry name" value="Cellobiose dehydrogenase, cytochrome domain"/>
    <property type="match status" value="1"/>
</dbReference>
<keyword evidence="4" id="KW-1185">Reference proteome</keyword>
<reference evidence="3 4" key="1">
    <citation type="submission" date="2014-11" db="EMBL/GenBank/DDBJ databases">
        <authorList>
            <person name="Wibberg Daniel"/>
        </authorList>
    </citation>
    <scope>NUCLEOTIDE SEQUENCE [LARGE SCALE GENOMIC DNA]</scope>
    <source>
        <strain evidence="3">Rhizoctonia solani AG1-IB 7/3/14</strain>
    </source>
</reference>
<dbReference type="STRING" id="1108050.A0A0B7FT51"/>
<dbReference type="SUPFAM" id="SSF49344">
    <property type="entry name" value="CBD9-like"/>
    <property type="match status" value="1"/>
</dbReference>
<dbReference type="Proteomes" id="UP000059188">
    <property type="component" value="Unassembled WGS sequence"/>
</dbReference>
<dbReference type="OrthoDB" id="366214at2759"/>
<sequence length="184" mass="19524">MKLLSSLNGSILALLMAAQCATAAIGGTFCSTPKLMCVTATQVGSNTFYNLSTTVSRENFGWMAVGFGDRMVGTPAVVVWPNSDNTISLAQRKATEHASPPIDPAPPRVATLREDLSTLAGTPSSVLFSMPSSGNATEMMVFAFGTSNPRSKDPGALLIRHVWVYHHTMNLSQTVPDQPTFSSS</sequence>
<evidence type="ECO:0000313" key="3">
    <source>
        <dbReference type="EMBL" id="CEL61106.1"/>
    </source>
</evidence>
<feature type="chain" id="PRO_5002115995" description="Cellobiose dehydrogenase-like cytochrome domain-containing protein" evidence="1">
    <location>
        <begin position="24"/>
        <end position="184"/>
    </location>
</feature>
<feature type="domain" description="Cellobiose dehydrogenase-like cytochrome" evidence="2">
    <location>
        <begin position="57"/>
        <end position="112"/>
    </location>
</feature>
<protein>
    <recommendedName>
        <fullName evidence="2">Cellobiose dehydrogenase-like cytochrome domain-containing protein</fullName>
    </recommendedName>
</protein>
<name>A0A0B7FT51_THACB</name>
<dbReference type="InterPro" id="IPR015920">
    <property type="entry name" value="Cellobiose_DH-like_cyt"/>
</dbReference>
<proteinExistence type="predicted"/>
<evidence type="ECO:0000256" key="1">
    <source>
        <dbReference type="SAM" id="SignalP"/>
    </source>
</evidence>
<feature type="signal peptide" evidence="1">
    <location>
        <begin position="1"/>
        <end position="23"/>
    </location>
</feature>
<keyword evidence="1" id="KW-0732">Signal</keyword>
<accession>A0A0B7FT51</accession>
<gene>
    <name evidence="3" type="ORF">RSOLAG1IB_09757</name>
</gene>
<dbReference type="EMBL" id="LN679149">
    <property type="protein sequence ID" value="CEL61106.1"/>
    <property type="molecule type" value="Genomic_DNA"/>
</dbReference>
<dbReference type="Pfam" id="PF16010">
    <property type="entry name" value="CDH-cyt"/>
    <property type="match status" value="1"/>
</dbReference>
<evidence type="ECO:0000313" key="4">
    <source>
        <dbReference type="Proteomes" id="UP000059188"/>
    </source>
</evidence>
<evidence type="ECO:0000259" key="2">
    <source>
        <dbReference type="Pfam" id="PF16010"/>
    </source>
</evidence>
<organism evidence="3 4">
    <name type="scientific">Thanatephorus cucumeris (strain AG1-IB / isolate 7/3/14)</name>
    <name type="common">Lettuce bottom rot fungus</name>
    <name type="synonym">Rhizoctonia solani</name>
    <dbReference type="NCBI Taxonomy" id="1108050"/>
    <lineage>
        <taxon>Eukaryota</taxon>
        <taxon>Fungi</taxon>
        <taxon>Dikarya</taxon>
        <taxon>Basidiomycota</taxon>
        <taxon>Agaricomycotina</taxon>
        <taxon>Agaricomycetes</taxon>
        <taxon>Cantharellales</taxon>
        <taxon>Ceratobasidiaceae</taxon>
        <taxon>Rhizoctonia</taxon>
        <taxon>Rhizoctonia solani AG-1</taxon>
    </lineage>
</organism>